<dbReference type="AlphaFoldDB" id="A0A4S4FMS0"/>
<dbReference type="Proteomes" id="UP000309133">
    <property type="component" value="Unassembled WGS sequence"/>
</dbReference>
<comment type="caution">
    <text evidence="3">The sequence shown here is derived from an EMBL/GenBank/DDBJ whole genome shotgun (WGS) entry which is preliminary data.</text>
</comment>
<sequence>MIRVMLVALLAITLTGCSAGPRAPATEPETASLVVLGDSLSGVPARACPGCTAYPELYAEWLGTSVGVEVELHADAVDGAQLADVAAAVTRPEVVADLAGADVVLVWVGNNDGPPYNPATPCGPVPGDSAKAQAMGVEGYDASCIEATMRLYGRRYAGLFEAVHDLSPDASARFALATYDNWRDNPAFVGDAFPPERLQAINDLVVPIYDAWNATQCASAEANGFACIDTYHLINGMDGREPVTSSVGPDFTHLSQAGHEAVAHLLESVEVSLGWGDRKSRNCAV</sequence>
<keyword evidence="4" id="KW-1185">Reference proteome</keyword>
<dbReference type="Pfam" id="PF13472">
    <property type="entry name" value="Lipase_GDSL_2"/>
    <property type="match status" value="1"/>
</dbReference>
<feature type="domain" description="SGNH hydrolase-type esterase" evidence="2">
    <location>
        <begin position="35"/>
        <end position="261"/>
    </location>
</feature>
<dbReference type="SUPFAM" id="SSF52266">
    <property type="entry name" value="SGNH hydrolase"/>
    <property type="match status" value="1"/>
</dbReference>
<dbReference type="InterPro" id="IPR013830">
    <property type="entry name" value="SGNH_hydro"/>
</dbReference>
<gene>
    <name evidence="3" type="ORF">E6C64_05575</name>
</gene>
<keyword evidence="1" id="KW-0732">Signal</keyword>
<accession>A0A4S4FMS0</accession>
<name>A0A4S4FMS0_9MICO</name>
<protein>
    <submittedName>
        <fullName evidence="3">SGNH/GDSL hydrolase family protein</fullName>
    </submittedName>
</protein>
<keyword evidence="3" id="KW-0378">Hydrolase</keyword>
<evidence type="ECO:0000259" key="2">
    <source>
        <dbReference type="Pfam" id="PF13472"/>
    </source>
</evidence>
<dbReference type="CDD" id="cd00229">
    <property type="entry name" value="SGNH_hydrolase"/>
    <property type="match status" value="1"/>
</dbReference>
<dbReference type="GO" id="GO:0016787">
    <property type="term" value="F:hydrolase activity"/>
    <property type="evidence" value="ECO:0007669"/>
    <property type="project" value="UniProtKB-KW"/>
</dbReference>
<evidence type="ECO:0000256" key="1">
    <source>
        <dbReference type="SAM" id="SignalP"/>
    </source>
</evidence>
<evidence type="ECO:0000313" key="4">
    <source>
        <dbReference type="Proteomes" id="UP000309133"/>
    </source>
</evidence>
<feature type="signal peptide" evidence="1">
    <location>
        <begin position="1"/>
        <end position="19"/>
    </location>
</feature>
<evidence type="ECO:0000313" key="3">
    <source>
        <dbReference type="EMBL" id="THG31548.1"/>
    </source>
</evidence>
<dbReference type="Gene3D" id="3.40.50.1110">
    <property type="entry name" value="SGNH hydrolase"/>
    <property type="match status" value="1"/>
</dbReference>
<organism evidence="3 4">
    <name type="scientific">Naasia lichenicola</name>
    <dbReference type="NCBI Taxonomy" id="2565933"/>
    <lineage>
        <taxon>Bacteria</taxon>
        <taxon>Bacillati</taxon>
        <taxon>Actinomycetota</taxon>
        <taxon>Actinomycetes</taxon>
        <taxon>Micrococcales</taxon>
        <taxon>Microbacteriaceae</taxon>
        <taxon>Naasia</taxon>
    </lineage>
</organism>
<reference evidence="3 4" key="1">
    <citation type="submission" date="2019-04" db="EMBL/GenBank/DDBJ databases">
        <authorList>
            <person name="Jiang L."/>
        </authorList>
    </citation>
    <scope>NUCLEOTIDE SEQUENCE [LARGE SCALE GENOMIC DNA]</scope>
    <source>
        <strain evidence="3 4">YIM 131853</strain>
    </source>
</reference>
<dbReference type="InterPro" id="IPR036514">
    <property type="entry name" value="SGNH_hydro_sf"/>
</dbReference>
<dbReference type="EMBL" id="SSSM01000003">
    <property type="protein sequence ID" value="THG31548.1"/>
    <property type="molecule type" value="Genomic_DNA"/>
</dbReference>
<feature type="chain" id="PRO_5039706342" evidence="1">
    <location>
        <begin position="20"/>
        <end position="285"/>
    </location>
</feature>
<proteinExistence type="predicted"/>
<dbReference type="PROSITE" id="PS51257">
    <property type="entry name" value="PROKAR_LIPOPROTEIN"/>
    <property type="match status" value="1"/>
</dbReference>